<dbReference type="OrthoDB" id="3915580at2759"/>
<reference evidence="2" key="1">
    <citation type="submission" date="2021-12" db="EMBL/GenBank/DDBJ databases">
        <authorList>
            <person name="Zaccaron A."/>
            <person name="Stergiopoulos I."/>
        </authorList>
    </citation>
    <scope>NUCLEOTIDE SEQUENCE</scope>
    <source>
        <strain evidence="2">Race5_Kim</strain>
    </source>
</reference>
<evidence type="ECO:0000313" key="3">
    <source>
        <dbReference type="Proteomes" id="UP000756132"/>
    </source>
</evidence>
<feature type="compositionally biased region" description="Basic and acidic residues" evidence="1">
    <location>
        <begin position="212"/>
        <end position="228"/>
    </location>
</feature>
<gene>
    <name evidence="2" type="ORF">CLAFUR5_10719</name>
</gene>
<keyword evidence="3" id="KW-1185">Reference proteome</keyword>
<dbReference type="AlphaFoldDB" id="A0A9Q8PC95"/>
<feature type="region of interest" description="Disordered" evidence="1">
    <location>
        <begin position="261"/>
        <end position="365"/>
    </location>
</feature>
<dbReference type="RefSeq" id="XP_047764108.1">
    <property type="nucleotide sequence ID" value="XM_047909867.1"/>
</dbReference>
<dbReference type="EMBL" id="CP090169">
    <property type="protein sequence ID" value="UJO19742.1"/>
    <property type="molecule type" value="Genomic_DNA"/>
</dbReference>
<dbReference type="OMA" id="TAFCRIR"/>
<feature type="compositionally biased region" description="Polar residues" evidence="1">
    <location>
        <begin position="336"/>
        <end position="345"/>
    </location>
</feature>
<protein>
    <submittedName>
        <fullName evidence="2">Uncharacterized protein</fullName>
    </submittedName>
</protein>
<evidence type="ECO:0000313" key="2">
    <source>
        <dbReference type="EMBL" id="UJO19742.1"/>
    </source>
</evidence>
<organism evidence="2 3">
    <name type="scientific">Passalora fulva</name>
    <name type="common">Tomato leaf mold</name>
    <name type="synonym">Cladosporium fulvum</name>
    <dbReference type="NCBI Taxonomy" id="5499"/>
    <lineage>
        <taxon>Eukaryota</taxon>
        <taxon>Fungi</taxon>
        <taxon>Dikarya</taxon>
        <taxon>Ascomycota</taxon>
        <taxon>Pezizomycotina</taxon>
        <taxon>Dothideomycetes</taxon>
        <taxon>Dothideomycetidae</taxon>
        <taxon>Mycosphaerellales</taxon>
        <taxon>Mycosphaerellaceae</taxon>
        <taxon>Fulvia</taxon>
    </lineage>
</organism>
<dbReference type="KEGG" id="ffu:CLAFUR5_10719"/>
<accession>A0A9Q8PC95</accession>
<dbReference type="GeneID" id="71990597"/>
<dbReference type="Proteomes" id="UP000756132">
    <property type="component" value="Chromosome 7"/>
</dbReference>
<proteinExistence type="predicted"/>
<evidence type="ECO:0000256" key="1">
    <source>
        <dbReference type="SAM" id="MobiDB-lite"/>
    </source>
</evidence>
<feature type="compositionally biased region" description="Low complexity" evidence="1">
    <location>
        <begin position="353"/>
        <end position="365"/>
    </location>
</feature>
<feature type="compositionally biased region" description="Polar residues" evidence="1">
    <location>
        <begin position="291"/>
        <end position="300"/>
    </location>
</feature>
<feature type="region of interest" description="Disordered" evidence="1">
    <location>
        <begin position="1"/>
        <end position="22"/>
    </location>
</feature>
<feature type="region of interest" description="Disordered" evidence="1">
    <location>
        <begin position="207"/>
        <end position="228"/>
    </location>
</feature>
<feature type="region of interest" description="Disordered" evidence="1">
    <location>
        <begin position="442"/>
        <end position="461"/>
    </location>
</feature>
<reference evidence="2" key="2">
    <citation type="journal article" date="2022" name="Microb. Genom.">
        <title>A chromosome-scale genome assembly of the tomato pathogen Cladosporium fulvum reveals a compartmentalized genome architecture and the presence of a dispensable chromosome.</title>
        <authorList>
            <person name="Zaccaron A.Z."/>
            <person name="Chen L.H."/>
            <person name="Samaras A."/>
            <person name="Stergiopoulos I."/>
        </authorList>
    </citation>
    <scope>NUCLEOTIDE SEQUENCE</scope>
    <source>
        <strain evidence="2">Race5_Kim</strain>
    </source>
</reference>
<sequence length="461" mass="51584">MAATWGDNDDADDEGRSVSCASQASSIYSAHDSNRKTEQFELNDNYAQEMGSIPSAAQRVSAWLPWEYEVSEQVLLAEEEACSQRKAFYQTSSDSFNDAKRRSSDTPTRAWPQYVTDGIRRSNSMTAFCRIRGHLKAPAFVQKAPPASPALTACTVHVFEPPRLDTVYEDATNLLTSHVPRQTAQTIQSDYGMYQILWEEPSMYWAESPEQESPHAGEENRHAPPSPRMERVKIKLAAWRKRSLAHLNDDHERQHRWLPLLDTNERRRRGRSSDPEPGSGDDGPVAPPNTARDSLLSSAKPSLPHSPANETADDDSSEGSPLLLDVNGILGRPHTAQPTRSSTPRNDFHALPRRSSLPPSPSIPRQLSELATGDLRFRSHRDSVEITHGHLMRHQIEGGHMNQHLMNSQDSFVLTKSKLKTRDAAHRESYLGPSVYRVSVGGLSPILDSSPPRSGEWERYE</sequence>
<name>A0A9Q8PC95_PASFU</name>